<dbReference type="Proteomes" id="UP000005561">
    <property type="component" value="Unassembled WGS sequence"/>
</dbReference>
<comment type="caution">
    <text evidence="1">The sequence shown here is derived from an EMBL/GenBank/DDBJ whole genome shotgun (WGS) entry which is preliminary data.</text>
</comment>
<dbReference type="RefSeq" id="WP_006860883.1">
    <property type="nucleotide sequence ID" value="NZ_ACCL02000004.1"/>
</dbReference>
<organism evidence="1 2">
    <name type="scientific">Marvinbryantia formatexigens DSM 14469</name>
    <dbReference type="NCBI Taxonomy" id="478749"/>
    <lineage>
        <taxon>Bacteria</taxon>
        <taxon>Bacillati</taxon>
        <taxon>Bacillota</taxon>
        <taxon>Clostridia</taxon>
        <taxon>Lachnospirales</taxon>
        <taxon>Lachnospiraceae</taxon>
        <taxon>Marvinbryantia</taxon>
    </lineage>
</organism>
<sequence length="407" mass="47188">MGSKTKEATKCFPYNVSDVNLRDADSNMRLYRGMSSPWGAIKNFYETYKFMNRLGAEFCLATFHTLRVVIPEYERRQTMLSDNWAQLMDYCWSPMAGQIGPFEDRFEKEIHVCDYDIAGPEACDLSLGGGSHFCYGLAGCPLNAMDPERIGMGDDYCLAIQETKRKYGKHPNTNEEDKFDEEQYEWEVWGPAAAKSRPKPWPKKEYPSFIDTGYFESPTGARWTAGEMYQDNVGGFPIAYAYNAIDLYRNKFTDEERALWDRVMPALFEACGKFQFADFHTRKATREWMGVPADVEDSRVMGSWISMVFQSRDVDCNFTKFESDETIIEGDMMKWDMLGMYPENNEMYRQIFDGNVKTLVGAQWSVDMEEDKEQNKIRYRIHKRAIGFRRQKPNTGVENYEGAKEGK</sequence>
<dbReference type="AlphaFoldDB" id="C6LBU1"/>
<evidence type="ECO:0000313" key="1">
    <source>
        <dbReference type="EMBL" id="EET61894.1"/>
    </source>
</evidence>
<gene>
    <name evidence="1" type="ORF">BRYFOR_06086</name>
</gene>
<keyword evidence="2" id="KW-1185">Reference proteome</keyword>
<protein>
    <submittedName>
        <fullName evidence="1">Uncharacterized protein</fullName>
    </submittedName>
</protein>
<name>C6LBU1_9FIRM</name>
<dbReference type="OrthoDB" id="1973566at2"/>
<proteinExistence type="predicted"/>
<reference evidence="1" key="1">
    <citation type="submission" date="2009-07" db="EMBL/GenBank/DDBJ databases">
        <authorList>
            <person name="Weinstock G."/>
            <person name="Sodergren E."/>
            <person name="Clifton S."/>
            <person name="Fulton L."/>
            <person name="Fulton B."/>
            <person name="Courtney L."/>
            <person name="Fronick C."/>
            <person name="Harrison M."/>
            <person name="Strong C."/>
            <person name="Farmer C."/>
            <person name="Delahaunty K."/>
            <person name="Markovic C."/>
            <person name="Hall O."/>
            <person name="Minx P."/>
            <person name="Tomlinson C."/>
            <person name="Mitreva M."/>
            <person name="Nelson J."/>
            <person name="Hou S."/>
            <person name="Wollam A."/>
            <person name="Pepin K.H."/>
            <person name="Johnson M."/>
            <person name="Bhonagiri V."/>
            <person name="Nash W.E."/>
            <person name="Warren W."/>
            <person name="Chinwalla A."/>
            <person name="Mardis E.R."/>
            <person name="Wilson R.K."/>
        </authorList>
    </citation>
    <scope>NUCLEOTIDE SEQUENCE [LARGE SCALE GENOMIC DNA]</scope>
    <source>
        <strain evidence="1">DSM 14469</strain>
    </source>
</reference>
<accession>C6LBU1</accession>
<dbReference type="eggNOG" id="ENOG50347B2">
    <property type="taxonomic scope" value="Bacteria"/>
</dbReference>
<dbReference type="STRING" id="168384.SAMN05660368_00556"/>
<dbReference type="EMBL" id="ACCL02000004">
    <property type="protein sequence ID" value="EET61894.1"/>
    <property type="molecule type" value="Genomic_DNA"/>
</dbReference>
<evidence type="ECO:0000313" key="2">
    <source>
        <dbReference type="Proteomes" id="UP000005561"/>
    </source>
</evidence>